<organism evidence="1 2">
    <name type="scientific">Herpetosiphon gulosus</name>
    <dbReference type="NCBI Taxonomy" id="1973496"/>
    <lineage>
        <taxon>Bacteria</taxon>
        <taxon>Bacillati</taxon>
        <taxon>Chloroflexota</taxon>
        <taxon>Chloroflexia</taxon>
        <taxon>Herpetosiphonales</taxon>
        <taxon>Herpetosiphonaceae</taxon>
        <taxon>Herpetosiphon</taxon>
    </lineage>
</organism>
<dbReference type="RefSeq" id="WP_345722759.1">
    <property type="nucleotide sequence ID" value="NZ_BAABRU010000010.1"/>
</dbReference>
<accession>A0ABP9X129</accession>
<dbReference type="Proteomes" id="UP001428290">
    <property type="component" value="Unassembled WGS sequence"/>
</dbReference>
<sequence>MGTRVVILHLSGEDPIIAEMEEDPQPTDAFIRVSNMRRRDGKDVPYIAGGVQSVIYPWHRVTFIEMMVSEEERGNVIDFFRDA</sequence>
<dbReference type="EMBL" id="BAABRU010000010">
    <property type="protein sequence ID" value="GAA5529147.1"/>
    <property type="molecule type" value="Genomic_DNA"/>
</dbReference>
<proteinExistence type="predicted"/>
<name>A0ABP9X129_9CHLR</name>
<gene>
    <name evidence="1" type="ORF">Hgul01_02952</name>
</gene>
<evidence type="ECO:0000313" key="2">
    <source>
        <dbReference type="Proteomes" id="UP001428290"/>
    </source>
</evidence>
<keyword evidence="2" id="KW-1185">Reference proteome</keyword>
<comment type="caution">
    <text evidence="1">The sequence shown here is derived from an EMBL/GenBank/DDBJ whole genome shotgun (WGS) entry which is preliminary data.</text>
</comment>
<evidence type="ECO:0000313" key="1">
    <source>
        <dbReference type="EMBL" id="GAA5529147.1"/>
    </source>
</evidence>
<reference evidence="1 2" key="1">
    <citation type="submission" date="2024-02" db="EMBL/GenBank/DDBJ databases">
        <title>Herpetosiphon gulosus NBRC 112829.</title>
        <authorList>
            <person name="Ichikawa N."/>
            <person name="Katano-Makiyama Y."/>
            <person name="Hidaka K."/>
        </authorList>
    </citation>
    <scope>NUCLEOTIDE SEQUENCE [LARGE SCALE GENOMIC DNA]</scope>
    <source>
        <strain evidence="1 2">NBRC 112829</strain>
    </source>
</reference>
<protein>
    <submittedName>
        <fullName evidence="1">Uncharacterized protein</fullName>
    </submittedName>
</protein>